<reference evidence="2 3" key="1">
    <citation type="journal article" date="2005" name="Nature">
        <title>Initial sequence of the chimpanzee genome and comparison with the human genome.</title>
        <authorList>
            <consortium name="Chimpanzee sequencing and analysis consortium"/>
        </authorList>
    </citation>
    <scope>NUCLEOTIDE SEQUENCE [LARGE SCALE GENOMIC DNA]</scope>
</reference>
<dbReference type="Proteomes" id="UP000002277">
    <property type="component" value="Chromosome 12"/>
</dbReference>
<dbReference type="EMBL" id="AACZ04031325">
    <property type="status" value="NOT_ANNOTATED_CDS"/>
    <property type="molecule type" value="Genomic_DNA"/>
</dbReference>
<accession>A0A2I3RY57</accession>
<dbReference type="InParanoid" id="A0A2I3RY57"/>
<feature type="transmembrane region" description="Helical" evidence="1">
    <location>
        <begin position="20"/>
        <end position="38"/>
    </location>
</feature>
<evidence type="ECO:0000313" key="2">
    <source>
        <dbReference type="Ensembl" id="ENSPTRP00000069660.1"/>
    </source>
</evidence>
<reference evidence="2" key="2">
    <citation type="submission" date="2025-08" db="UniProtKB">
        <authorList>
            <consortium name="Ensembl"/>
        </authorList>
    </citation>
    <scope>IDENTIFICATION</scope>
</reference>
<dbReference type="Bgee" id="ENSPTRG00000051543">
    <property type="expression patterns" value="Expressed in pituitary gland and 18 other cell types or tissues"/>
</dbReference>
<keyword evidence="1" id="KW-0812">Transmembrane</keyword>
<name>A0A2I3RY57_PANTR</name>
<reference evidence="2" key="3">
    <citation type="submission" date="2025-09" db="UniProtKB">
        <authorList>
            <consortium name="Ensembl"/>
        </authorList>
    </citation>
    <scope>IDENTIFICATION</scope>
</reference>
<protein>
    <submittedName>
        <fullName evidence="2">Uncharacterized protein</fullName>
    </submittedName>
</protein>
<keyword evidence="1" id="KW-1133">Transmembrane helix</keyword>
<organism evidence="2 3">
    <name type="scientific">Pan troglodytes</name>
    <name type="common">Chimpanzee</name>
    <dbReference type="NCBI Taxonomy" id="9598"/>
    <lineage>
        <taxon>Eukaryota</taxon>
        <taxon>Metazoa</taxon>
        <taxon>Chordata</taxon>
        <taxon>Craniata</taxon>
        <taxon>Vertebrata</taxon>
        <taxon>Euteleostomi</taxon>
        <taxon>Mammalia</taxon>
        <taxon>Eutheria</taxon>
        <taxon>Euarchontoglires</taxon>
        <taxon>Primates</taxon>
        <taxon>Haplorrhini</taxon>
        <taxon>Catarrhini</taxon>
        <taxon>Hominidae</taxon>
        <taxon>Pan</taxon>
    </lineage>
</organism>
<evidence type="ECO:0000313" key="3">
    <source>
        <dbReference type="Proteomes" id="UP000002277"/>
    </source>
</evidence>
<proteinExistence type="predicted"/>
<keyword evidence="3" id="KW-1185">Reference proteome</keyword>
<dbReference type="AlphaFoldDB" id="A0A2I3RY57"/>
<sequence>MSYQLYNYPNKTLLFSKHSFRIMHIFTTFINLYSFLHIQLNIFNKTLYWPGRVAHTHNPNIL</sequence>
<evidence type="ECO:0000256" key="1">
    <source>
        <dbReference type="SAM" id="Phobius"/>
    </source>
</evidence>
<keyword evidence="1" id="KW-0472">Membrane</keyword>
<dbReference type="Ensembl" id="ENSPTRT00000077421.1">
    <property type="protein sequence ID" value="ENSPTRP00000069660.1"/>
    <property type="gene ID" value="ENSPTRG00000051543.1"/>
</dbReference>